<evidence type="ECO:0000256" key="9">
    <source>
        <dbReference type="ARBA" id="ARBA00030757"/>
    </source>
</evidence>
<accession>A0ABS7RJB8</accession>
<keyword evidence="8" id="KW-0949">S-adenosyl-L-methionine</keyword>
<dbReference type="EC" id="2.1.1.77" evidence="3"/>
<evidence type="ECO:0000256" key="7">
    <source>
        <dbReference type="ARBA" id="ARBA00022679"/>
    </source>
</evidence>
<dbReference type="InterPro" id="IPR029063">
    <property type="entry name" value="SAM-dependent_MTases_sf"/>
</dbReference>
<feature type="compositionally biased region" description="Basic and acidic residues" evidence="12">
    <location>
        <begin position="314"/>
        <end position="323"/>
    </location>
</feature>
<protein>
    <recommendedName>
        <fullName evidence="4">Protein-L-isoaspartate O-methyltransferase</fullName>
        <ecNumber evidence="3">2.1.1.77</ecNumber>
    </recommendedName>
    <alternativeName>
        <fullName evidence="11">L-isoaspartyl protein carboxyl methyltransferase</fullName>
    </alternativeName>
    <alternativeName>
        <fullName evidence="9">Protein L-isoaspartyl methyltransferase</fullName>
    </alternativeName>
    <alternativeName>
        <fullName evidence="10">Protein-beta-aspartate methyltransferase</fullName>
    </alternativeName>
</protein>
<reference evidence="13 14" key="1">
    <citation type="submission" date="2021-08" db="EMBL/GenBank/DDBJ databases">
        <title>Nocardioides bacterium WL0053 sp. nov., isolated from the sediment.</title>
        <authorList>
            <person name="Wang L."/>
            <person name="Zhang D."/>
            <person name="Zhang A."/>
        </authorList>
    </citation>
    <scope>NUCLEOTIDE SEQUENCE [LARGE SCALE GENOMIC DNA]</scope>
    <source>
        <strain evidence="13 14">WL0053</strain>
    </source>
</reference>
<keyword evidence="7" id="KW-0808">Transferase</keyword>
<dbReference type="EMBL" id="JAIEZQ010000002">
    <property type="protein sequence ID" value="MBY9075134.1"/>
    <property type="molecule type" value="Genomic_DNA"/>
</dbReference>
<evidence type="ECO:0000256" key="8">
    <source>
        <dbReference type="ARBA" id="ARBA00022691"/>
    </source>
</evidence>
<evidence type="ECO:0000313" key="13">
    <source>
        <dbReference type="EMBL" id="MBY9075134.1"/>
    </source>
</evidence>
<feature type="region of interest" description="Disordered" evidence="12">
    <location>
        <begin position="192"/>
        <end position="247"/>
    </location>
</feature>
<dbReference type="Proteomes" id="UP000754710">
    <property type="component" value="Unassembled WGS sequence"/>
</dbReference>
<keyword evidence="14" id="KW-1185">Reference proteome</keyword>
<dbReference type="GO" id="GO:0032259">
    <property type="term" value="P:methylation"/>
    <property type="evidence" value="ECO:0007669"/>
    <property type="project" value="UniProtKB-KW"/>
</dbReference>
<feature type="compositionally biased region" description="Basic and acidic residues" evidence="12">
    <location>
        <begin position="375"/>
        <end position="392"/>
    </location>
</feature>
<evidence type="ECO:0000256" key="4">
    <source>
        <dbReference type="ARBA" id="ARBA00013346"/>
    </source>
</evidence>
<feature type="compositionally biased region" description="Basic and acidic residues" evidence="12">
    <location>
        <begin position="417"/>
        <end position="450"/>
    </location>
</feature>
<keyword evidence="6 13" id="KW-0489">Methyltransferase</keyword>
<evidence type="ECO:0000256" key="1">
    <source>
        <dbReference type="ARBA" id="ARBA00004496"/>
    </source>
</evidence>
<evidence type="ECO:0000256" key="3">
    <source>
        <dbReference type="ARBA" id="ARBA00011890"/>
    </source>
</evidence>
<dbReference type="InterPro" id="IPR000682">
    <property type="entry name" value="PCMT"/>
</dbReference>
<dbReference type="SUPFAM" id="SSF53335">
    <property type="entry name" value="S-adenosyl-L-methionine-dependent methyltransferases"/>
    <property type="match status" value="1"/>
</dbReference>
<dbReference type="Gene3D" id="3.40.50.150">
    <property type="entry name" value="Vaccinia Virus protein VP39"/>
    <property type="match status" value="1"/>
</dbReference>
<dbReference type="CDD" id="cd02440">
    <property type="entry name" value="AdoMet_MTases"/>
    <property type="match status" value="1"/>
</dbReference>
<organism evidence="13 14">
    <name type="scientific">Nocardioides jiangsuensis</name>
    <dbReference type="NCBI Taxonomy" id="2866161"/>
    <lineage>
        <taxon>Bacteria</taxon>
        <taxon>Bacillati</taxon>
        <taxon>Actinomycetota</taxon>
        <taxon>Actinomycetes</taxon>
        <taxon>Propionibacteriales</taxon>
        <taxon>Nocardioidaceae</taxon>
        <taxon>Nocardioides</taxon>
    </lineage>
</organism>
<dbReference type="Pfam" id="PF01135">
    <property type="entry name" value="PCMT"/>
    <property type="match status" value="1"/>
</dbReference>
<sequence>MRAAFDHVDRADFLPWGQRRFAATDAAIRIGHGQTNSQPSTVRDMLRLLDVGPGMRVLDVGCGSGWTTALLGDLVGPAGSVVGVEIVPALVTWGRQNLAGYAMTWARIEPALPDTLGLPAEAPFDRVLVSAEASVLPDQLVEQLRVGGVMVVPVAGRMTVVRRTADRPSVRREGYYSFGPLIEPGRCSSRAAARAGPLRSGRRRVGVVPGSGRDGAAQRADDPDPTLRRGGRHRHPGEPGREQHQPERGDDLLRAVGVDHGQHDLLGQEQQDQPRHPGGGRLAAEQPQRDEQHPGQEPPAPQGEHHLETGVLERCADEQELRALDPVAAERLQGKCPEHQHQGRHGRDPDAADGEDHDADQPEATATGGVEECEDGRHPEDQAHRAAEEQHAHRQPAARVGGGDDQLVRRGGVGSRGVEHLREDQGHHSGHEGSSRYRDPVRTHTREGMRRSSSTAILATNPARFSERSRRLPRCPDRPTRPRMG</sequence>
<feature type="region of interest" description="Disordered" evidence="12">
    <location>
        <begin position="267"/>
        <end position="485"/>
    </location>
</feature>
<comment type="caution">
    <text evidence="13">The sequence shown here is derived from an EMBL/GenBank/DDBJ whole genome shotgun (WGS) entry which is preliminary data.</text>
</comment>
<evidence type="ECO:0000256" key="2">
    <source>
        <dbReference type="ARBA" id="ARBA00005369"/>
    </source>
</evidence>
<comment type="similarity">
    <text evidence="2">Belongs to the methyltransferase superfamily. L-isoaspartyl/D-aspartyl protein methyltransferase family.</text>
</comment>
<evidence type="ECO:0000256" key="5">
    <source>
        <dbReference type="ARBA" id="ARBA00022490"/>
    </source>
</evidence>
<keyword evidence="5" id="KW-0963">Cytoplasm</keyword>
<comment type="subcellular location">
    <subcellularLocation>
        <location evidence="1">Cytoplasm</location>
    </subcellularLocation>
</comment>
<evidence type="ECO:0000256" key="12">
    <source>
        <dbReference type="SAM" id="MobiDB-lite"/>
    </source>
</evidence>
<name>A0ABS7RJB8_9ACTN</name>
<evidence type="ECO:0000313" key="14">
    <source>
        <dbReference type="Proteomes" id="UP000754710"/>
    </source>
</evidence>
<dbReference type="PANTHER" id="PTHR11579:SF0">
    <property type="entry name" value="PROTEIN-L-ISOASPARTATE(D-ASPARTATE) O-METHYLTRANSFERASE"/>
    <property type="match status" value="1"/>
</dbReference>
<evidence type="ECO:0000256" key="11">
    <source>
        <dbReference type="ARBA" id="ARBA00031350"/>
    </source>
</evidence>
<feature type="compositionally biased region" description="Basic and acidic residues" evidence="12">
    <location>
        <begin position="332"/>
        <end position="350"/>
    </location>
</feature>
<evidence type="ECO:0000256" key="10">
    <source>
        <dbReference type="ARBA" id="ARBA00031323"/>
    </source>
</evidence>
<feature type="compositionally biased region" description="Basic and acidic residues" evidence="12">
    <location>
        <begin position="465"/>
        <end position="485"/>
    </location>
</feature>
<dbReference type="PANTHER" id="PTHR11579">
    <property type="entry name" value="PROTEIN-L-ISOASPARTATE O-METHYLTRANSFERASE"/>
    <property type="match status" value="1"/>
</dbReference>
<feature type="compositionally biased region" description="Basic and acidic residues" evidence="12">
    <location>
        <begin position="236"/>
        <end position="247"/>
    </location>
</feature>
<dbReference type="GO" id="GO:0008168">
    <property type="term" value="F:methyltransferase activity"/>
    <property type="evidence" value="ECO:0007669"/>
    <property type="project" value="UniProtKB-KW"/>
</dbReference>
<proteinExistence type="inferred from homology"/>
<gene>
    <name evidence="13" type="ORF">K1X13_09910</name>
</gene>
<evidence type="ECO:0000256" key="6">
    <source>
        <dbReference type="ARBA" id="ARBA00022603"/>
    </source>
</evidence>